<comment type="similarity">
    <text evidence="2">Belongs to the GPC1 family.</text>
</comment>
<keyword evidence="4" id="KW-0444">Lipid biosynthesis</keyword>
<evidence type="ECO:0000256" key="8">
    <source>
        <dbReference type="ARBA" id="ARBA00023098"/>
    </source>
</evidence>
<evidence type="ECO:0000256" key="11">
    <source>
        <dbReference type="ARBA" id="ARBA00023264"/>
    </source>
</evidence>
<feature type="transmembrane region" description="Helical" evidence="13">
    <location>
        <begin position="154"/>
        <end position="171"/>
    </location>
</feature>
<dbReference type="PANTHER" id="PTHR31201">
    <property type="entry name" value="OS01G0585100 PROTEIN"/>
    <property type="match status" value="1"/>
</dbReference>
<dbReference type="GO" id="GO:0016746">
    <property type="term" value="F:acyltransferase activity"/>
    <property type="evidence" value="ECO:0007669"/>
    <property type="project" value="UniProtKB-KW"/>
</dbReference>
<sequence>MTEQDLNNLSQPDEINLSLSSERKENEDLFSIDDDWVHSTGYISDNDFDMIDRLSTALDQVTRQLEEKQKEFVARSSDWTTKTREKIKEQTNRLEEKRTRIQGLLVGQYHKIDRRMNRDAKTVQLRDKISFVVGVGNSCVIPALAIRYPHSIPAYYSIQLMVLLILRYAIYRSRRWHYFIFDMCYFVNVMTILFLWIKPDSSLLLIASFCMTNGPVAWAIITWRNSLVFHSLDKVTSVFIHILPPLVMYCLRWMPELVKDVYCDNQLIVTQYRDTRYPAFKEVSSIDIKQVMIYSTAAYALWQTLYYLFIMVGRRDKVESGIRLTSYSWLLNDPHGKKGFIQRSAFLFGEKYKLEMFMLLQLIYNVITSLPTFYLYQHFWLHTAFLICMYAVSVWNGANYYIEVFSRRYINELDKIK</sequence>
<evidence type="ECO:0000313" key="14">
    <source>
        <dbReference type="EMBL" id="KAG1548187.1"/>
    </source>
</evidence>
<evidence type="ECO:0000256" key="6">
    <source>
        <dbReference type="ARBA" id="ARBA00022692"/>
    </source>
</evidence>
<feature type="transmembrane region" description="Helical" evidence="13">
    <location>
        <begin position="178"/>
        <end position="197"/>
    </location>
</feature>
<keyword evidence="10" id="KW-0594">Phospholipid biosynthesis</keyword>
<feature type="transmembrane region" description="Helical" evidence="13">
    <location>
        <begin position="380"/>
        <end position="402"/>
    </location>
</feature>
<feature type="transmembrane region" description="Helical" evidence="13">
    <location>
        <begin position="203"/>
        <end position="223"/>
    </location>
</feature>
<evidence type="ECO:0000256" key="9">
    <source>
        <dbReference type="ARBA" id="ARBA00023136"/>
    </source>
</evidence>
<gene>
    <name evidence="14" type="ORF">G6F51_003814</name>
</gene>
<keyword evidence="6 13" id="KW-0812">Transmembrane</keyword>
<keyword evidence="7 13" id="KW-1133">Transmembrane helix</keyword>
<evidence type="ECO:0000256" key="3">
    <source>
        <dbReference type="ARBA" id="ARBA00019082"/>
    </source>
</evidence>
<comment type="caution">
    <text evidence="14">The sequence shown here is derived from an EMBL/GenBank/DDBJ whole genome shotgun (WGS) entry which is preliminary data.</text>
</comment>
<evidence type="ECO:0000313" key="15">
    <source>
        <dbReference type="Proteomes" id="UP000717996"/>
    </source>
</evidence>
<feature type="transmembrane region" description="Helical" evidence="13">
    <location>
        <begin position="291"/>
        <end position="313"/>
    </location>
</feature>
<evidence type="ECO:0000256" key="2">
    <source>
        <dbReference type="ARBA" id="ARBA00006675"/>
    </source>
</evidence>
<evidence type="ECO:0000256" key="4">
    <source>
        <dbReference type="ARBA" id="ARBA00022516"/>
    </source>
</evidence>
<feature type="transmembrane region" description="Helical" evidence="13">
    <location>
        <begin position="356"/>
        <end position="374"/>
    </location>
</feature>
<proteinExistence type="inferred from homology"/>
<dbReference type="GO" id="GO:0016020">
    <property type="term" value="C:membrane"/>
    <property type="evidence" value="ECO:0007669"/>
    <property type="project" value="UniProtKB-SubCell"/>
</dbReference>
<protein>
    <recommendedName>
        <fullName evidence="3">Glycerophosphocholine acyltransferase 1</fullName>
    </recommendedName>
</protein>
<comment type="subcellular location">
    <subcellularLocation>
        <location evidence="1">Membrane</location>
        <topology evidence="1">Multi-pass membrane protein</topology>
    </subcellularLocation>
</comment>
<dbReference type="AlphaFoldDB" id="A0A9P6YGZ5"/>
<reference evidence="14" key="1">
    <citation type="journal article" date="2020" name="Microb. Genom.">
        <title>Genetic diversity of clinical and environmental Mucorales isolates obtained from an investigation of mucormycosis cases among solid organ transplant recipients.</title>
        <authorList>
            <person name="Nguyen M.H."/>
            <person name="Kaul D."/>
            <person name="Muto C."/>
            <person name="Cheng S.J."/>
            <person name="Richter R.A."/>
            <person name="Bruno V.M."/>
            <person name="Liu G."/>
            <person name="Beyhan S."/>
            <person name="Sundermann A.J."/>
            <person name="Mounaud S."/>
            <person name="Pasculle A.W."/>
            <person name="Nierman W.C."/>
            <person name="Driscoll E."/>
            <person name="Cumbie R."/>
            <person name="Clancy C.J."/>
            <person name="Dupont C.L."/>
        </authorList>
    </citation>
    <scope>NUCLEOTIDE SEQUENCE</scope>
    <source>
        <strain evidence="14">GL16</strain>
    </source>
</reference>
<evidence type="ECO:0000256" key="12">
    <source>
        <dbReference type="ARBA" id="ARBA00023315"/>
    </source>
</evidence>
<dbReference type="OrthoDB" id="406287at2759"/>
<dbReference type="InterPro" id="IPR021261">
    <property type="entry name" value="GPCAT"/>
</dbReference>
<keyword evidence="9 13" id="KW-0472">Membrane</keyword>
<accession>A0A9P6YGZ5</accession>
<evidence type="ECO:0000256" key="1">
    <source>
        <dbReference type="ARBA" id="ARBA00004141"/>
    </source>
</evidence>
<evidence type="ECO:0000256" key="7">
    <source>
        <dbReference type="ARBA" id="ARBA00022989"/>
    </source>
</evidence>
<keyword evidence="8" id="KW-0443">Lipid metabolism</keyword>
<feature type="transmembrane region" description="Helical" evidence="13">
    <location>
        <begin position="129"/>
        <end position="148"/>
    </location>
</feature>
<dbReference type="PANTHER" id="PTHR31201:SF1">
    <property type="entry name" value="GLYCEROPHOSPHOCHOLINE ACYLTRANSFERASE 1"/>
    <property type="match status" value="1"/>
</dbReference>
<evidence type="ECO:0000256" key="13">
    <source>
        <dbReference type="SAM" id="Phobius"/>
    </source>
</evidence>
<organism evidence="14 15">
    <name type="scientific">Rhizopus oryzae</name>
    <name type="common">Mucormycosis agent</name>
    <name type="synonym">Rhizopus arrhizus var. delemar</name>
    <dbReference type="NCBI Taxonomy" id="64495"/>
    <lineage>
        <taxon>Eukaryota</taxon>
        <taxon>Fungi</taxon>
        <taxon>Fungi incertae sedis</taxon>
        <taxon>Mucoromycota</taxon>
        <taxon>Mucoromycotina</taxon>
        <taxon>Mucoromycetes</taxon>
        <taxon>Mucorales</taxon>
        <taxon>Mucorineae</taxon>
        <taxon>Rhizopodaceae</taxon>
        <taxon>Rhizopus</taxon>
    </lineage>
</organism>
<dbReference type="Proteomes" id="UP000717996">
    <property type="component" value="Unassembled WGS sequence"/>
</dbReference>
<evidence type="ECO:0000256" key="5">
    <source>
        <dbReference type="ARBA" id="ARBA00022679"/>
    </source>
</evidence>
<keyword evidence="12" id="KW-0012">Acyltransferase</keyword>
<keyword evidence="11" id="KW-1208">Phospholipid metabolism</keyword>
<dbReference type="Pfam" id="PF10998">
    <property type="entry name" value="DUF2838"/>
    <property type="match status" value="1"/>
</dbReference>
<dbReference type="GO" id="GO:0006656">
    <property type="term" value="P:phosphatidylcholine biosynthetic process"/>
    <property type="evidence" value="ECO:0007669"/>
    <property type="project" value="TreeGrafter"/>
</dbReference>
<feature type="transmembrane region" description="Helical" evidence="13">
    <location>
        <begin position="235"/>
        <end position="254"/>
    </location>
</feature>
<evidence type="ECO:0000256" key="10">
    <source>
        <dbReference type="ARBA" id="ARBA00023209"/>
    </source>
</evidence>
<dbReference type="EMBL" id="JAANIT010000392">
    <property type="protein sequence ID" value="KAG1548187.1"/>
    <property type="molecule type" value="Genomic_DNA"/>
</dbReference>
<keyword evidence="5" id="KW-0808">Transferase</keyword>
<name>A0A9P6YGZ5_RHIOR</name>